<feature type="compositionally biased region" description="Basic and acidic residues" evidence="1">
    <location>
        <begin position="1"/>
        <end position="13"/>
    </location>
</feature>
<dbReference type="Proteomes" id="UP001286313">
    <property type="component" value="Unassembled WGS sequence"/>
</dbReference>
<evidence type="ECO:0000313" key="2">
    <source>
        <dbReference type="EMBL" id="KAK3885877.1"/>
    </source>
</evidence>
<proteinExistence type="predicted"/>
<sequence>MEGGKKGNREKGSRGRKARRQSTRETRRRREMKEERLRQEGKEKEREDSNNSGDPLGRRLRARSRSFLPQTHRTRIYSAVQSPLQEQQASTKVLCHLLETTLNP</sequence>
<dbReference type="AlphaFoldDB" id="A0AAE1KVY3"/>
<evidence type="ECO:0000256" key="1">
    <source>
        <dbReference type="SAM" id="MobiDB-lite"/>
    </source>
</evidence>
<gene>
    <name evidence="2" type="ORF">Pcinc_009938</name>
</gene>
<keyword evidence="3" id="KW-1185">Reference proteome</keyword>
<feature type="region of interest" description="Disordered" evidence="1">
    <location>
        <begin position="1"/>
        <end position="74"/>
    </location>
</feature>
<comment type="caution">
    <text evidence="2">The sequence shown here is derived from an EMBL/GenBank/DDBJ whole genome shotgun (WGS) entry which is preliminary data.</text>
</comment>
<evidence type="ECO:0000313" key="3">
    <source>
        <dbReference type="Proteomes" id="UP001286313"/>
    </source>
</evidence>
<reference evidence="2" key="1">
    <citation type="submission" date="2023-10" db="EMBL/GenBank/DDBJ databases">
        <title>Genome assemblies of two species of porcelain crab, Petrolisthes cinctipes and Petrolisthes manimaculis (Anomura: Porcellanidae).</title>
        <authorList>
            <person name="Angst P."/>
        </authorList>
    </citation>
    <scope>NUCLEOTIDE SEQUENCE</scope>
    <source>
        <strain evidence="2">PB745_01</strain>
        <tissue evidence="2">Gill</tissue>
    </source>
</reference>
<dbReference type="EMBL" id="JAWQEG010000758">
    <property type="protein sequence ID" value="KAK3885877.1"/>
    <property type="molecule type" value="Genomic_DNA"/>
</dbReference>
<organism evidence="2 3">
    <name type="scientific">Petrolisthes cinctipes</name>
    <name type="common">Flat porcelain crab</name>
    <dbReference type="NCBI Taxonomy" id="88211"/>
    <lineage>
        <taxon>Eukaryota</taxon>
        <taxon>Metazoa</taxon>
        <taxon>Ecdysozoa</taxon>
        <taxon>Arthropoda</taxon>
        <taxon>Crustacea</taxon>
        <taxon>Multicrustacea</taxon>
        <taxon>Malacostraca</taxon>
        <taxon>Eumalacostraca</taxon>
        <taxon>Eucarida</taxon>
        <taxon>Decapoda</taxon>
        <taxon>Pleocyemata</taxon>
        <taxon>Anomura</taxon>
        <taxon>Galatheoidea</taxon>
        <taxon>Porcellanidae</taxon>
        <taxon>Petrolisthes</taxon>
    </lineage>
</organism>
<feature type="compositionally biased region" description="Basic residues" evidence="1">
    <location>
        <begin position="14"/>
        <end position="30"/>
    </location>
</feature>
<feature type="compositionally biased region" description="Basic and acidic residues" evidence="1">
    <location>
        <begin position="31"/>
        <end position="49"/>
    </location>
</feature>
<protein>
    <submittedName>
        <fullName evidence="2">Uncharacterized protein</fullName>
    </submittedName>
</protein>
<name>A0AAE1KVY3_PETCI</name>
<accession>A0AAE1KVY3</accession>